<dbReference type="SMART" id="SM00091">
    <property type="entry name" value="PAS"/>
    <property type="match status" value="2"/>
</dbReference>
<feature type="domain" description="PAS" evidence="6">
    <location>
        <begin position="140"/>
        <end position="191"/>
    </location>
</feature>
<dbReference type="CDD" id="cd00130">
    <property type="entry name" value="PAS"/>
    <property type="match status" value="1"/>
</dbReference>
<dbReference type="NCBIfam" id="TIGR00229">
    <property type="entry name" value="sensory_box"/>
    <property type="match status" value="1"/>
</dbReference>
<dbReference type="Gene3D" id="3.40.50.300">
    <property type="entry name" value="P-loop containing nucleotide triphosphate hydrolases"/>
    <property type="match status" value="1"/>
</dbReference>
<sequence>MDDPMISTKYPIWNHSGDGKINLDWKEFGNSLLNATPNGIAVFSKSFQTIISNKIARNSLDIYPGALLDTTIPPLQAAIRKVLETKQALLNIVIKKKGNSFSAMLNPIFHNNELIGILAVFEDMTTIEKISSEMVSFQQLSIELDTIIDSSNDGLFICDGNGVILRINPASERMTRITSKKFVGKNIRELVKRKIIDKSVTLEVLKTRKKVNLIQETKDGKQLFLTGNPVFDPNGNLFRVVVNERDITDIIKLKQELEEKAQLTAQYKRDLLEKQIEETESRHIIAKSSNYVKIIQKAIKLAEVDSTVLVLGESGTGKGVITDLIHKYSTRAGHPMIKINCGSIPDSLVESELFGYAKGAFTGARQKGKPGKFELADKGIIFLDEIAELPLGSQVKLLKFIEDGVISRVGGTDSKKVDVRIIAATNRDLKKMIEKKQFRSDLYYRLNVVPLKIPPLRKRKECLVPLIDHYLNLFCKKYKKKKMALSSEAVDALVAYPYPGNVREMINICERLVVMSQNSNIEYKNLPGSVQRKTEAGTPVIEGWNQGQTLQQMVDELEKTVLETVLKNCRTQANAAKILGLNQSTIARKLKKHNLA</sequence>
<keyword evidence="3" id="KW-0805">Transcription regulation</keyword>
<dbReference type="InterPro" id="IPR000700">
    <property type="entry name" value="PAS-assoc_C"/>
</dbReference>
<dbReference type="InterPro" id="IPR027417">
    <property type="entry name" value="P-loop_NTPase"/>
</dbReference>
<dbReference type="PROSITE" id="PS50112">
    <property type="entry name" value="PAS"/>
    <property type="match status" value="1"/>
</dbReference>
<evidence type="ECO:0000259" key="6">
    <source>
        <dbReference type="PROSITE" id="PS50112"/>
    </source>
</evidence>
<keyword evidence="1" id="KW-0547">Nucleotide-binding</keyword>
<protein>
    <submittedName>
        <fullName evidence="8">PAS domain S-box-containing protein</fullName>
    </submittedName>
</protein>
<evidence type="ECO:0000259" key="7">
    <source>
        <dbReference type="PROSITE" id="PS50113"/>
    </source>
</evidence>
<proteinExistence type="predicted"/>
<dbReference type="GO" id="GO:0005524">
    <property type="term" value="F:ATP binding"/>
    <property type="evidence" value="ECO:0007669"/>
    <property type="project" value="UniProtKB-KW"/>
</dbReference>
<dbReference type="InterPro" id="IPR025662">
    <property type="entry name" value="Sigma_54_int_dom_ATP-bd_1"/>
</dbReference>
<dbReference type="SMART" id="SM00382">
    <property type="entry name" value="AAA"/>
    <property type="match status" value="1"/>
</dbReference>
<dbReference type="Gene3D" id="1.10.10.60">
    <property type="entry name" value="Homeodomain-like"/>
    <property type="match status" value="1"/>
</dbReference>
<dbReference type="InterPro" id="IPR000014">
    <property type="entry name" value="PAS"/>
</dbReference>
<reference evidence="9" key="1">
    <citation type="submission" date="2016-10" db="EMBL/GenBank/DDBJ databases">
        <authorList>
            <person name="Varghese N."/>
            <person name="Submissions S."/>
        </authorList>
    </citation>
    <scope>NUCLEOTIDE SEQUENCE [LARGE SCALE GENOMIC DNA]</scope>
    <source>
        <strain evidence="9">DSM 3384</strain>
    </source>
</reference>
<dbReference type="Pfam" id="PF25601">
    <property type="entry name" value="AAA_lid_14"/>
    <property type="match status" value="1"/>
</dbReference>
<evidence type="ECO:0000256" key="1">
    <source>
        <dbReference type="ARBA" id="ARBA00022741"/>
    </source>
</evidence>
<dbReference type="InterPro" id="IPR002197">
    <property type="entry name" value="HTH_Fis"/>
</dbReference>
<dbReference type="PROSITE" id="PS00675">
    <property type="entry name" value="SIGMA54_INTERACT_1"/>
    <property type="match status" value="1"/>
</dbReference>
<organism evidence="8 9">
    <name type="scientific">Desulfobacula phenolica</name>
    <dbReference type="NCBI Taxonomy" id="90732"/>
    <lineage>
        <taxon>Bacteria</taxon>
        <taxon>Pseudomonadati</taxon>
        <taxon>Thermodesulfobacteriota</taxon>
        <taxon>Desulfobacteria</taxon>
        <taxon>Desulfobacterales</taxon>
        <taxon>Desulfobacteraceae</taxon>
        <taxon>Desulfobacula</taxon>
    </lineage>
</organism>
<keyword evidence="2" id="KW-0067">ATP-binding</keyword>
<dbReference type="PROSITE" id="PS50113">
    <property type="entry name" value="PAC"/>
    <property type="match status" value="1"/>
</dbReference>
<dbReference type="InterPro" id="IPR058031">
    <property type="entry name" value="AAA_lid_NorR"/>
</dbReference>
<dbReference type="PROSITE" id="PS50045">
    <property type="entry name" value="SIGMA54_INTERACT_4"/>
    <property type="match status" value="1"/>
</dbReference>
<dbReference type="SUPFAM" id="SSF46689">
    <property type="entry name" value="Homeodomain-like"/>
    <property type="match status" value="1"/>
</dbReference>
<dbReference type="AlphaFoldDB" id="A0A1H2JM46"/>
<dbReference type="GO" id="GO:0043565">
    <property type="term" value="F:sequence-specific DNA binding"/>
    <property type="evidence" value="ECO:0007669"/>
    <property type="project" value="InterPro"/>
</dbReference>
<dbReference type="Pfam" id="PF02954">
    <property type="entry name" value="HTH_8"/>
    <property type="match status" value="1"/>
</dbReference>
<dbReference type="CDD" id="cd00009">
    <property type="entry name" value="AAA"/>
    <property type="match status" value="1"/>
</dbReference>
<feature type="domain" description="Sigma-54 factor interaction" evidence="5">
    <location>
        <begin position="284"/>
        <end position="514"/>
    </location>
</feature>
<evidence type="ECO:0000313" key="9">
    <source>
        <dbReference type="Proteomes" id="UP000199608"/>
    </source>
</evidence>
<dbReference type="PANTHER" id="PTHR32071:SF57">
    <property type="entry name" value="C4-DICARBOXYLATE TRANSPORT TRANSCRIPTIONAL REGULATORY PROTEIN DCTD"/>
    <property type="match status" value="1"/>
</dbReference>
<feature type="domain" description="PAC" evidence="7">
    <location>
        <begin position="207"/>
        <end position="259"/>
    </location>
</feature>
<dbReference type="SUPFAM" id="SSF52540">
    <property type="entry name" value="P-loop containing nucleoside triphosphate hydrolases"/>
    <property type="match status" value="1"/>
</dbReference>
<dbReference type="InterPro" id="IPR025943">
    <property type="entry name" value="Sigma_54_int_dom_ATP-bd_2"/>
</dbReference>
<dbReference type="GO" id="GO:0006355">
    <property type="term" value="P:regulation of DNA-templated transcription"/>
    <property type="evidence" value="ECO:0007669"/>
    <property type="project" value="InterPro"/>
</dbReference>
<dbReference type="PANTHER" id="PTHR32071">
    <property type="entry name" value="TRANSCRIPTIONAL REGULATORY PROTEIN"/>
    <property type="match status" value="1"/>
</dbReference>
<dbReference type="SUPFAM" id="SSF55785">
    <property type="entry name" value="PYP-like sensor domain (PAS domain)"/>
    <property type="match status" value="1"/>
</dbReference>
<keyword evidence="4" id="KW-0804">Transcription</keyword>
<dbReference type="Gene3D" id="1.10.8.60">
    <property type="match status" value="1"/>
</dbReference>
<dbReference type="Pfam" id="PF13426">
    <property type="entry name" value="PAS_9"/>
    <property type="match status" value="1"/>
</dbReference>
<keyword evidence="9" id="KW-1185">Reference proteome</keyword>
<dbReference type="PROSITE" id="PS00676">
    <property type="entry name" value="SIGMA54_INTERACT_2"/>
    <property type="match status" value="1"/>
</dbReference>
<dbReference type="Proteomes" id="UP000199608">
    <property type="component" value="Unassembled WGS sequence"/>
</dbReference>
<evidence type="ECO:0000256" key="3">
    <source>
        <dbReference type="ARBA" id="ARBA00023015"/>
    </source>
</evidence>
<dbReference type="EMBL" id="FNLL01000013">
    <property type="protein sequence ID" value="SDU57604.1"/>
    <property type="molecule type" value="Genomic_DNA"/>
</dbReference>
<name>A0A1H2JM46_9BACT</name>
<gene>
    <name evidence="8" type="ORF">SAMN04487931_113111</name>
</gene>
<evidence type="ECO:0000313" key="8">
    <source>
        <dbReference type="EMBL" id="SDU57604.1"/>
    </source>
</evidence>
<dbReference type="InterPro" id="IPR003593">
    <property type="entry name" value="AAA+_ATPase"/>
</dbReference>
<evidence type="ECO:0000256" key="2">
    <source>
        <dbReference type="ARBA" id="ARBA00022840"/>
    </source>
</evidence>
<dbReference type="Gene3D" id="3.30.450.20">
    <property type="entry name" value="PAS domain"/>
    <property type="match status" value="2"/>
</dbReference>
<dbReference type="FunFam" id="3.40.50.300:FF:000006">
    <property type="entry name" value="DNA-binding transcriptional regulator NtrC"/>
    <property type="match status" value="1"/>
</dbReference>
<evidence type="ECO:0000256" key="4">
    <source>
        <dbReference type="ARBA" id="ARBA00023163"/>
    </source>
</evidence>
<dbReference type="Pfam" id="PF00158">
    <property type="entry name" value="Sigma54_activat"/>
    <property type="match status" value="1"/>
</dbReference>
<accession>A0A1H2JM46</accession>
<dbReference type="InterPro" id="IPR002078">
    <property type="entry name" value="Sigma_54_int"/>
</dbReference>
<dbReference type="InterPro" id="IPR035965">
    <property type="entry name" value="PAS-like_dom_sf"/>
</dbReference>
<dbReference type="InterPro" id="IPR009057">
    <property type="entry name" value="Homeodomain-like_sf"/>
</dbReference>
<evidence type="ECO:0000259" key="5">
    <source>
        <dbReference type="PROSITE" id="PS50045"/>
    </source>
</evidence>